<sequence>MLLRKDKEEKSMSEYVSETRHDLIGQTGQITRNVEIVDAKESREGVSVRVSDNVGNEYWTDLEDVSLD</sequence>
<name>A0AAE8YW21_9CAUD</name>
<reference evidence="1" key="1">
    <citation type="submission" date="2021-10" db="EMBL/GenBank/DDBJ databases">
        <authorList>
            <person name="Lavering E.D."/>
            <person name="James R."/>
            <person name="Fairfolm J.D."/>
            <person name="Gaertner R."/>
            <person name="Thurgood T.L."/>
            <person name="Robison R.A."/>
            <person name="Grose J.H."/>
        </authorList>
    </citation>
    <scope>NUCLEOTIDE SEQUENCE</scope>
</reference>
<dbReference type="Proteomes" id="UP000827405">
    <property type="component" value="Segment"/>
</dbReference>
<organism evidence="1 2">
    <name type="scientific">Bacillus phage vB_BanS_Booya</name>
    <dbReference type="NCBI Taxonomy" id="2894778"/>
    <lineage>
        <taxon>Viruses</taxon>
        <taxon>Duplodnaviria</taxon>
        <taxon>Heunggongvirae</taxon>
        <taxon>Uroviricota</taxon>
        <taxon>Caudoviricetes</taxon>
        <taxon>Wbetavirus</taxon>
        <taxon>Wbetavirus booya</taxon>
    </lineage>
</organism>
<gene>
    <name evidence="1" type="ORF">BOOYA_58</name>
</gene>
<dbReference type="EMBL" id="OK499999">
    <property type="protein sequence ID" value="UGO51606.1"/>
    <property type="molecule type" value="Genomic_DNA"/>
</dbReference>
<keyword evidence="2" id="KW-1185">Reference proteome</keyword>
<evidence type="ECO:0000313" key="1">
    <source>
        <dbReference type="EMBL" id="UGO51606.1"/>
    </source>
</evidence>
<evidence type="ECO:0000313" key="2">
    <source>
        <dbReference type="Proteomes" id="UP000827405"/>
    </source>
</evidence>
<protein>
    <submittedName>
        <fullName evidence="1">Uncharacterized protein</fullName>
    </submittedName>
</protein>
<accession>A0AAE8YW21</accession>
<proteinExistence type="predicted"/>